<name>A0ABQ9AYU1_9ROSI</name>
<evidence type="ECO:0000313" key="2">
    <source>
        <dbReference type="EMBL" id="KAJ6365976.1"/>
    </source>
</evidence>
<gene>
    <name evidence="2" type="ORF">OIU77_002527</name>
</gene>
<proteinExistence type="predicted"/>
<keyword evidence="3" id="KW-1185">Reference proteome</keyword>
<reference evidence="2" key="2">
    <citation type="journal article" date="2023" name="Int. J. Mol. Sci.">
        <title>De Novo Assembly and Annotation of 11 Diverse Shrub Willow (Salix) Genomes Reveals Novel Gene Organization in Sex-Linked Regions.</title>
        <authorList>
            <person name="Hyden B."/>
            <person name="Feng K."/>
            <person name="Yates T.B."/>
            <person name="Jawdy S."/>
            <person name="Cereghino C."/>
            <person name="Smart L.B."/>
            <person name="Muchero W."/>
        </authorList>
    </citation>
    <scope>NUCLEOTIDE SEQUENCE</scope>
    <source>
        <tissue evidence="2">Shoot tip</tissue>
    </source>
</reference>
<feature type="transmembrane region" description="Helical" evidence="1">
    <location>
        <begin position="34"/>
        <end position="55"/>
    </location>
</feature>
<sequence>MQLSSSRLQSSSPLQPTPPTFPQTFLLLSLSLQLLVRIQFGIIEIIVVFDVIFIVEFFVELVRIGVVVVAISVVVRNGVGFFFEETKILIQRRRFGVWRKRKRAERKAGL</sequence>
<reference evidence="2" key="1">
    <citation type="submission" date="2022-10" db="EMBL/GenBank/DDBJ databases">
        <authorList>
            <person name="Hyden B.L."/>
            <person name="Feng K."/>
            <person name="Yates T."/>
            <person name="Jawdy S."/>
            <person name="Smart L.B."/>
            <person name="Muchero W."/>
        </authorList>
    </citation>
    <scope>NUCLEOTIDE SEQUENCE</scope>
    <source>
        <tissue evidence="2">Shoot tip</tissue>
    </source>
</reference>
<evidence type="ECO:0000256" key="1">
    <source>
        <dbReference type="SAM" id="Phobius"/>
    </source>
</evidence>
<organism evidence="2 3">
    <name type="scientific">Salix suchowensis</name>
    <dbReference type="NCBI Taxonomy" id="1278906"/>
    <lineage>
        <taxon>Eukaryota</taxon>
        <taxon>Viridiplantae</taxon>
        <taxon>Streptophyta</taxon>
        <taxon>Embryophyta</taxon>
        <taxon>Tracheophyta</taxon>
        <taxon>Spermatophyta</taxon>
        <taxon>Magnoliopsida</taxon>
        <taxon>eudicotyledons</taxon>
        <taxon>Gunneridae</taxon>
        <taxon>Pentapetalae</taxon>
        <taxon>rosids</taxon>
        <taxon>fabids</taxon>
        <taxon>Malpighiales</taxon>
        <taxon>Salicaceae</taxon>
        <taxon>Saliceae</taxon>
        <taxon>Salix</taxon>
    </lineage>
</organism>
<feature type="transmembrane region" description="Helical" evidence="1">
    <location>
        <begin position="61"/>
        <end position="83"/>
    </location>
</feature>
<evidence type="ECO:0000313" key="3">
    <source>
        <dbReference type="Proteomes" id="UP001141253"/>
    </source>
</evidence>
<accession>A0ABQ9AYU1</accession>
<evidence type="ECO:0008006" key="4">
    <source>
        <dbReference type="Google" id="ProtNLM"/>
    </source>
</evidence>
<keyword evidence="1" id="KW-0812">Transmembrane</keyword>
<comment type="caution">
    <text evidence="2">The sequence shown here is derived from an EMBL/GenBank/DDBJ whole genome shotgun (WGS) entry which is preliminary data.</text>
</comment>
<dbReference type="EMBL" id="JAPFFI010000014">
    <property type="protein sequence ID" value="KAJ6365976.1"/>
    <property type="molecule type" value="Genomic_DNA"/>
</dbReference>
<keyword evidence="1" id="KW-1133">Transmembrane helix</keyword>
<dbReference type="Proteomes" id="UP001141253">
    <property type="component" value="Chromosome 7"/>
</dbReference>
<protein>
    <recommendedName>
        <fullName evidence="4">Transmembrane protein</fullName>
    </recommendedName>
</protein>
<keyword evidence="1" id="KW-0472">Membrane</keyword>